<accession>A0A5C7XQD0</accession>
<dbReference type="RefSeq" id="WP_276762886.1">
    <property type="nucleotide sequence ID" value="NZ_SSGD01000143.1"/>
</dbReference>
<reference evidence="1 2" key="1">
    <citation type="submission" date="2018-09" db="EMBL/GenBank/DDBJ databases">
        <title>Metagenome Assembled Genomes from an Advanced Water Purification Facility.</title>
        <authorList>
            <person name="Stamps B.W."/>
            <person name="Spear J.R."/>
        </authorList>
    </citation>
    <scope>NUCLEOTIDE SEQUENCE [LARGE SCALE GENOMIC DNA]</scope>
    <source>
        <strain evidence="1">Bin_29_2</strain>
    </source>
</reference>
<dbReference type="EMBL" id="SSGD01000143">
    <property type="protein sequence ID" value="TXI51709.1"/>
    <property type="molecule type" value="Genomic_DNA"/>
</dbReference>
<proteinExistence type="predicted"/>
<comment type="caution">
    <text evidence="1">The sequence shown here is derived from an EMBL/GenBank/DDBJ whole genome shotgun (WGS) entry which is preliminary data.</text>
</comment>
<organism evidence="1 2">
    <name type="scientific">Mycolicibacter arupensis</name>
    <dbReference type="NCBI Taxonomy" id="342002"/>
    <lineage>
        <taxon>Bacteria</taxon>
        <taxon>Bacillati</taxon>
        <taxon>Actinomycetota</taxon>
        <taxon>Actinomycetes</taxon>
        <taxon>Mycobacteriales</taxon>
        <taxon>Mycobacteriaceae</taxon>
        <taxon>Mycolicibacter</taxon>
    </lineage>
</organism>
<evidence type="ECO:0000313" key="2">
    <source>
        <dbReference type="Proteomes" id="UP000321797"/>
    </source>
</evidence>
<dbReference type="AlphaFoldDB" id="A0A5C7XQD0"/>
<gene>
    <name evidence="1" type="ORF">E6Q54_20070</name>
</gene>
<evidence type="ECO:0000313" key="1">
    <source>
        <dbReference type="EMBL" id="TXI51709.1"/>
    </source>
</evidence>
<protein>
    <submittedName>
        <fullName evidence="1">DNA-binding protein</fullName>
    </submittedName>
</protein>
<dbReference type="GO" id="GO:0003677">
    <property type="term" value="F:DNA binding"/>
    <property type="evidence" value="ECO:0007669"/>
    <property type="project" value="UniProtKB-KW"/>
</dbReference>
<keyword evidence="1" id="KW-0238">DNA-binding</keyword>
<dbReference type="Proteomes" id="UP000321797">
    <property type="component" value="Unassembled WGS sequence"/>
</dbReference>
<sequence length="112" mass="12250">MLSPDELRTARAALAQLVIRQRRAREVTPRAVLELLRHLDDVLTGATSVGGNGTRLSAKPSVYELDSTEAAAVIGVSTRRVRQIAEQLGGRQVGGRWLFERAAIEEHADGRH</sequence>
<name>A0A5C7XQD0_9MYCO</name>